<dbReference type="EMBL" id="SSCJ01000018">
    <property type="protein sequence ID" value="MDI4510970.1"/>
    <property type="molecule type" value="Genomic_DNA"/>
</dbReference>
<name>A0AAW6TIF4_FAUOS</name>
<proteinExistence type="predicted"/>
<gene>
    <name evidence="1" type="ORF">E6P75_12290</name>
</gene>
<sequence>MSIITAPFTKHAACRLIERTSLEIENFIDLINKGLYINLGSKPGIHKQHLLIYSDIDNEFFVAIIDSYCGSIITVLTLDYHETLAWRVPERDKNELLKKTHDHENYSRLASIKEENTKTIITALIFLDNEGKPKAKTVLQGKQEDVNVGESIFEIVYKDKFLAKINEKLKTIDAINIFGLSVRYGKKSPPIFFDLKQLGLWVNEDNSRIFVQ</sequence>
<organism evidence="1">
    <name type="scientific">Faucicola osloensis</name>
    <name type="common">Moraxella osloensis</name>
    <dbReference type="NCBI Taxonomy" id="34062"/>
    <lineage>
        <taxon>Bacteria</taxon>
        <taxon>Pseudomonadati</taxon>
        <taxon>Pseudomonadota</taxon>
        <taxon>Gammaproteobacteria</taxon>
        <taxon>Moraxellales</taxon>
        <taxon>Moraxellaceae</taxon>
        <taxon>Faucicola</taxon>
    </lineage>
</organism>
<comment type="caution">
    <text evidence="1">The sequence shown here is derived from an EMBL/GenBank/DDBJ whole genome shotgun (WGS) entry which is preliminary data.</text>
</comment>
<accession>A0AAW6TIF4</accession>
<evidence type="ECO:0000313" key="1">
    <source>
        <dbReference type="EMBL" id="MDI4510970.1"/>
    </source>
</evidence>
<reference evidence="1" key="1">
    <citation type="submission" date="2019-04" db="EMBL/GenBank/DDBJ databases">
        <title>Moraxella osloensis CCUG 73412, isolated from corneal scrapings as causative agent of keratitis.</title>
        <authorList>
            <person name="Connolly G."/>
            <person name="Jaen-Luchoro D."/>
            <person name="Pinyeiro-Iglesias B."/>
            <person name="Curry A."/>
            <person name="Knowles S."/>
            <person name="Moore E.R.B."/>
        </authorList>
    </citation>
    <scope>NUCLEOTIDE SEQUENCE</scope>
    <source>
        <strain evidence="1">CCUG 73412</strain>
    </source>
</reference>
<dbReference type="AlphaFoldDB" id="A0AAW6TIF4"/>
<protein>
    <submittedName>
        <fullName evidence="1">Uncharacterized protein</fullName>
    </submittedName>
</protein>